<feature type="transmembrane region" description="Helical" evidence="1">
    <location>
        <begin position="210"/>
        <end position="230"/>
    </location>
</feature>
<organism evidence="2 3">
    <name type="scientific">Pedococcus aerophilus</name>
    <dbReference type="NCBI Taxonomy" id="436356"/>
    <lineage>
        <taxon>Bacteria</taxon>
        <taxon>Bacillati</taxon>
        <taxon>Actinomycetota</taxon>
        <taxon>Actinomycetes</taxon>
        <taxon>Micrococcales</taxon>
        <taxon>Intrasporangiaceae</taxon>
        <taxon>Pedococcus</taxon>
    </lineage>
</organism>
<keyword evidence="1" id="KW-1133">Transmembrane helix</keyword>
<keyword evidence="1" id="KW-0472">Membrane</keyword>
<gene>
    <name evidence="2" type="ORF">GCM10009867_01070</name>
</gene>
<feature type="transmembrane region" description="Helical" evidence="1">
    <location>
        <begin position="351"/>
        <end position="375"/>
    </location>
</feature>
<feature type="transmembrane region" description="Helical" evidence="1">
    <location>
        <begin position="306"/>
        <end position="331"/>
    </location>
</feature>
<evidence type="ECO:0000256" key="1">
    <source>
        <dbReference type="SAM" id="Phobius"/>
    </source>
</evidence>
<feature type="transmembrane region" description="Helical" evidence="1">
    <location>
        <begin position="387"/>
        <end position="405"/>
    </location>
</feature>
<feature type="transmembrane region" description="Helical" evidence="1">
    <location>
        <begin position="143"/>
        <end position="161"/>
    </location>
</feature>
<proteinExistence type="predicted"/>
<keyword evidence="3" id="KW-1185">Reference proteome</keyword>
<dbReference type="EMBL" id="BAAARN010000001">
    <property type="protein sequence ID" value="GAA2730201.1"/>
    <property type="molecule type" value="Genomic_DNA"/>
</dbReference>
<feature type="transmembrane region" description="Helical" evidence="1">
    <location>
        <begin position="98"/>
        <end position="115"/>
    </location>
</feature>
<evidence type="ECO:0000313" key="3">
    <source>
        <dbReference type="Proteomes" id="UP001501326"/>
    </source>
</evidence>
<dbReference type="Proteomes" id="UP001501326">
    <property type="component" value="Unassembled WGS sequence"/>
</dbReference>
<reference evidence="3" key="1">
    <citation type="journal article" date="2019" name="Int. J. Syst. Evol. Microbiol.">
        <title>The Global Catalogue of Microorganisms (GCM) 10K type strain sequencing project: providing services to taxonomists for standard genome sequencing and annotation.</title>
        <authorList>
            <consortium name="The Broad Institute Genomics Platform"/>
            <consortium name="The Broad Institute Genome Sequencing Center for Infectious Disease"/>
            <person name="Wu L."/>
            <person name="Ma J."/>
        </authorList>
    </citation>
    <scope>NUCLEOTIDE SEQUENCE [LARGE SCALE GENOMIC DNA]</scope>
    <source>
        <strain evidence="3">JCM 16378</strain>
    </source>
</reference>
<feature type="transmembrane region" description="Helical" evidence="1">
    <location>
        <begin position="278"/>
        <end position="299"/>
    </location>
</feature>
<protein>
    <recommendedName>
        <fullName evidence="4">Glycosyltransferase RgtA/B/C/D-like domain-containing protein</fullName>
    </recommendedName>
</protein>
<evidence type="ECO:0000313" key="2">
    <source>
        <dbReference type="EMBL" id="GAA2730201.1"/>
    </source>
</evidence>
<keyword evidence="1" id="KW-0812">Transmembrane</keyword>
<sequence>MRRLAGLRPFALPLGVTLGLTAWVCAGSWGWSSSGATGGATGGWGAGWFLYRDFVAVPEPRLGPQSLGVSGAAARAVPLDAVTTALALVVPTSVQQQLMLAGVLVLAGLGVAVLLRAHGTVAMACGAAVAVWNPYVAERLLLGQPPTLLAYSMAPWIVLAVRHPGPAGRRLALVVLAALPAALTPFGGVVAAVVAVAASLATPARRTRGWLASVLVVAFLWCLPWLAAATTGPGVVADRDGAIAFAVGADSPLGTVGSVLMLGGAWAPGARPSSRLDLLPVLASLAILLLAAAGVLAHARRGRRRAAVVLATLYAGPVCVVLLLSTGPGLALFTVAQDVPGVAIFRDTHRLLGLSALVCAVGVGLAAGALTRWFAARPPAGGRGPSAAPVFGAGLVVLALTVLTVPDLPGLVARSYRPVAYPPSWQQVVDAVESTPGDGAVLVLPWQPFRNPAWAGGQPFLDPLPRALDREVLSSFDLTVARDDRALVVGGGDPAESRAWAAGRLDPAVLDRLGISVVVEWQGTAGRLPSSHAGLVAVLRSPEFTVWSRRTG</sequence>
<dbReference type="RefSeq" id="WP_344189211.1">
    <property type="nucleotide sequence ID" value="NZ_BAAARN010000001.1"/>
</dbReference>
<feature type="transmembrane region" description="Helical" evidence="1">
    <location>
        <begin position="173"/>
        <end position="198"/>
    </location>
</feature>
<evidence type="ECO:0008006" key="4">
    <source>
        <dbReference type="Google" id="ProtNLM"/>
    </source>
</evidence>
<accession>A0ABP6GUX9</accession>
<comment type="caution">
    <text evidence="2">The sequence shown here is derived from an EMBL/GenBank/DDBJ whole genome shotgun (WGS) entry which is preliminary data.</text>
</comment>
<name>A0ABP6GUX9_9MICO</name>
<feature type="transmembrane region" description="Helical" evidence="1">
    <location>
        <begin position="242"/>
        <end position="266"/>
    </location>
</feature>